<evidence type="ECO:0000313" key="2">
    <source>
        <dbReference type="Proteomes" id="UP001500218"/>
    </source>
</evidence>
<keyword evidence="2" id="KW-1185">Reference proteome</keyword>
<organism evidence="1 2">
    <name type="scientific">Luedemannella flava</name>
    <dbReference type="NCBI Taxonomy" id="349316"/>
    <lineage>
        <taxon>Bacteria</taxon>
        <taxon>Bacillati</taxon>
        <taxon>Actinomycetota</taxon>
        <taxon>Actinomycetes</taxon>
        <taxon>Micromonosporales</taxon>
        <taxon>Micromonosporaceae</taxon>
        <taxon>Luedemannella</taxon>
    </lineage>
</organism>
<protein>
    <submittedName>
        <fullName evidence="1">Uncharacterized protein</fullName>
    </submittedName>
</protein>
<accession>A0ABP4YYW8</accession>
<sequence length="100" mass="11198">MEKVASAAELSRRTVDQFVADVLAVELERWDNAFPLPAPPEDLQRALDASPDAAAFFATVSRSKRHAIIGRIEEAKRPDTRARRIERTVAMLLRGDTRDP</sequence>
<reference evidence="2" key="1">
    <citation type="journal article" date="2019" name="Int. J. Syst. Evol. Microbiol.">
        <title>The Global Catalogue of Microorganisms (GCM) 10K type strain sequencing project: providing services to taxonomists for standard genome sequencing and annotation.</title>
        <authorList>
            <consortium name="The Broad Institute Genomics Platform"/>
            <consortium name="The Broad Institute Genome Sequencing Center for Infectious Disease"/>
            <person name="Wu L."/>
            <person name="Ma J."/>
        </authorList>
    </citation>
    <scope>NUCLEOTIDE SEQUENCE [LARGE SCALE GENOMIC DNA]</scope>
    <source>
        <strain evidence="2">JCM 13250</strain>
    </source>
</reference>
<dbReference type="Pfam" id="PF13376">
    <property type="entry name" value="OmdA"/>
    <property type="match status" value="1"/>
</dbReference>
<evidence type="ECO:0000313" key="1">
    <source>
        <dbReference type="EMBL" id="GAA1832651.1"/>
    </source>
</evidence>
<proteinExistence type="predicted"/>
<comment type="caution">
    <text evidence="1">The sequence shown here is derived from an EMBL/GenBank/DDBJ whole genome shotgun (WGS) entry which is preliminary data.</text>
</comment>
<dbReference type="Proteomes" id="UP001500218">
    <property type="component" value="Unassembled WGS sequence"/>
</dbReference>
<name>A0ABP4YYW8_9ACTN</name>
<gene>
    <name evidence="1" type="ORF">GCM10009682_58910</name>
</gene>
<dbReference type="EMBL" id="BAAALT010000275">
    <property type="protein sequence ID" value="GAA1832651.1"/>
    <property type="molecule type" value="Genomic_DNA"/>
</dbReference>